<accession>A0A0X1T4H3</accession>
<dbReference type="Pfam" id="PF00114">
    <property type="entry name" value="Pilin"/>
    <property type="match status" value="1"/>
</dbReference>
<evidence type="ECO:0000256" key="4">
    <source>
        <dbReference type="RuleBase" id="RU000389"/>
    </source>
</evidence>
<dbReference type="EMBL" id="CP014135">
    <property type="protein sequence ID" value="AMB86769.1"/>
    <property type="molecule type" value="Genomic_DNA"/>
</dbReference>
<dbReference type="RefSeq" id="WP_017132864.1">
    <property type="nucleotide sequence ID" value="NZ_CP014135.1"/>
</dbReference>
<dbReference type="Proteomes" id="UP000063229">
    <property type="component" value="Chromosome"/>
</dbReference>
<organism evidence="5 6">
    <name type="scientific">Pseudomonas agarici</name>
    <dbReference type="NCBI Taxonomy" id="46677"/>
    <lineage>
        <taxon>Bacteria</taxon>
        <taxon>Pseudomonadati</taxon>
        <taxon>Pseudomonadota</taxon>
        <taxon>Gammaproteobacteria</taxon>
        <taxon>Pseudomonadales</taxon>
        <taxon>Pseudomonadaceae</taxon>
        <taxon>Pseudomonas</taxon>
    </lineage>
</organism>
<name>A0A0X1T4H3_PSEAA</name>
<dbReference type="OrthoDB" id="115249at2"/>
<dbReference type="InterPro" id="IPR045584">
    <property type="entry name" value="Pilin-like"/>
</dbReference>
<sequence>MNLQKGFTLIELMIVVAIVGILAAVAIPAYQNYTYRAKFAEVVSVANTYQTAVAACAQEKGTVTGCALGTNGIPATVATTHVASVGVTDGTITVTPTSTTNAGSTLILIPVLGAAALTWSVGSSSGCLSAQGSAPALCKLTGS</sequence>
<keyword evidence="4" id="KW-0281">Fimbrium</keyword>
<proteinExistence type="inferred from homology"/>
<gene>
    <name evidence="5" type="ORF">AWM79_16270</name>
</gene>
<dbReference type="NCBIfam" id="TIGR02532">
    <property type="entry name" value="IV_pilin_GFxxxE"/>
    <property type="match status" value="1"/>
</dbReference>
<dbReference type="Pfam" id="PF07963">
    <property type="entry name" value="N_methyl"/>
    <property type="match status" value="1"/>
</dbReference>
<evidence type="ECO:0000256" key="2">
    <source>
        <dbReference type="ARBA" id="ARBA00022481"/>
    </source>
</evidence>
<dbReference type="PANTHER" id="PTHR30093:SF34">
    <property type="entry name" value="PREPILIN PEPTIDASE-DEPENDENT PROTEIN D"/>
    <property type="match status" value="1"/>
</dbReference>
<dbReference type="STRING" id="46677.AWM79_16270"/>
<dbReference type="PROSITE" id="PS00409">
    <property type="entry name" value="PROKAR_NTER_METHYL"/>
    <property type="match status" value="1"/>
</dbReference>
<evidence type="ECO:0000256" key="3">
    <source>
        <dbReference type="ARBA" id="ARBA00029638"/>
    </source>
</evidence>
<dbReference type="Gene3D" id="3.30.700.10">
    <property type="entry name" value="Glycoprotein, Type 4 Pilin"/>
    <property type="match status" value="1"/>
</dbReference>
<keyword evidence="6" id="KW-1185">Reference proteome</keyword>
<dbReference type="GO" id="GO:0043107">
    <property type="term" value="P:type IV pilus-dependent motility"/>
    <property type="evidence" value="ECO:0007669"/>
    <property type="project" value="TreeGrafter"/>
</dbReference>
<dbReference type="SUPFAM" id="SSF54523">
    <property type="entry name" value="Pili subunits"/>
    <property type="match status" value="1"/>
</dbReference>
<evidence type="ECO:0000313" key="6">
    <source>
        <dbReference type="Proteomes" id="UP000063229"/>
    </source>
</evidence>
<protein>
    <recommendedName>
        <fullName evidence="3">Pilin</fullName>
    </recommendedName>
</protein>
<dbReference type="AlphaFoldDB" id="A0A0X1T4H3"/>
<dbReference type="GO" id="GO:0044096">
    <property type="term" value="C:type IV pilus"/>
    <property type="evidence" value="ECO:0007669"/>
    <property type="project" value="TreeGrafter"/>
</dbReference>
<dbReference type="GO" id="GO:0007155">
    <property type="term" value="P:cell adhesion"/>
    <property type="evidence" value="ECO:0007669"/>
    <property type="project" value="InterPro"/>
</dbReference>
<evidence type="ECO:0000313" key="5">
    <source>
        <dbReference type="EMBL" id="AMB86769.1"/>
    </source>
</evidence>
<dbReference type="InterPro" id="IPR001082">
    <property type="entry name" value="Pilin"/>
</dbReference>
<dbReference type="KEGG" id="pagb:AWM79_16270"/>
<comment type="similarity">
    <text evidence="1 4">Belongs to the N-Me-Phe pilin family.</text>
</comment>
<dbReference type="InterPro" id="IPR012902">
    <property type="entry name" value="N_methyl_site"/>
</dbReference>
<reference evidence="5 6" key="1">
    <citation type="submission" date="2016-01" db="EMBL/GenBank/DDBJ databases">
        <authorList>
            <person name="McClelland M."/>
            <person name="Jain A."/>
            <person name="Saraogi P."/>
            <person name="Mendelson R."/>
            <person name="Westerman R."/>
            <person name="SanMiguel P."/>
            <person name="Csonka L."/>
        </authorList>
    </citation>
    <scope>NUCLEOTIDE SEQUENCE [LARGE SCALE GENOMIC DNA]</scope>
    <source>
        <strain evidence="5 6">NCPPB 2472</strain>
    </source>
</reference>
<dbReference type="PANTHER" id="PTHR30093">
    <property type="entry name" value="GENERAL SECRETION PATHWAY PROTEIN G"/>
    <property type="match status" value="1"/>
</dbReference>
<evidence type="ECO:0000256" key="1">
    <source>
        <dbReference type="ARBA" id="ARBA00005233"/>
    </source>
</evidence>
<keyword evidence="2" id="KW-0488">Methylation</keyword>